<reference evidence="2 3" key="1">
    <citation type="submission" date="2020-05" db="EMBL/GenBank/DDBJ databases">
        <title>Actinomadura verrucosospora NRRL-B18236 (PFL_A860) Genome sequencing and assembly.</title>
        <authorList>
            <person name="Samborskyy M."/>
        </authorList>
    </citation>
    <scope>NUCLEOTIDE SEQUENCE [LARGE SCALE GENOMIC DNA]</scope>
    <source>
        <strain evidence="2 3">NRRL:B18236</strain>
    </source>
</reference>
<feature type="domain" description="SnoaL-like" evidence="1">
    <location>
        <begin position="10"/>
        <end position="110"/>
    </location>
</feature>
<dbReference type="EMBL" id="CP053892">
    <property type="protein sequence ID" value="QKG24471.1"/>
    <property type="molecule type" value="Genomic_DNA"/>
</dbReference>
<dbReference type="GO" id="GO:0016853">
    <property type="term" value="F:isomerase activity"/>
    <property type="evidence" value="ECO:0007669"/>
    <property type="project" value="UniProtKB-KW"/>
</dbReference>
<dbReference type="Pfam" id="PF12680">
    <property type="entry name" value="SnoaL_2"/>
    <property type="match status" value="1"/>
</dbReference>
<evidence type="ECO:0000313" key="2">
    <source>
        <dbReference type="EMBL" id="QKG24471.1"/>
    </source>
</evidence>
<protein>
    <submittedName>
        <fullName evidence="2">Ketosteroid isomerase-like protein</fullName>
    </submittedName>
</protein>
<dbReference type="InterPro" id="IPR037401">
    <property type="entry name" value="SnoaL-like"/>
</dbReference>
<dbReference type="InterPro" id="IPR032710">
    <property type="entry name" value="NTF2-like_dom_sf"/>
</dbReference>
<keyword evidence="2" id="KW-0413">Isomerase</keyword>
<gene>
    <name evidence="2" type="ORF">ACTIVE_6118</name>
</gene>
<dbReference type="RefSeq" id="WP_216858010.1">
    <property type="nucleotide sequence ID" value="NZ_CP053892.1"/>
</dbReference>
<keyword evidence="3" id="KW-1185">Reference proteome</keyword>
<accession>A0A7D3W2G4</accession>
<dbReference type="Proteomes" id="UP000501240">
    <property type="component" value="Chromosome"/>
</dbReference>
<proteinExistence type="predicted"/>
<sequence length="130" mass="15061">MERSIDRLADEFIAAVEAGDLDTIRTSLYAPDAEIWHNTDDKVIGPEENLRVLSWLTGTLREMRYTEIRRRLTPDGYVQQHVLRGVVPNGDELTLRACFIVTVKDDRITRLDEYLDPTQSRCLDPYRPAR</sequence>
<evidence type="ECO:0000259" key="1">
    <source>
        <dbReference type="Pfam" id="PF12680"/>
    </source>
</evidence>
<dbReference type="Gene3D" id="3.10.450.50">
    <property type="match status" value="1"/>
</dbReference>
<name>A0A7D3W2G4_ACTVE</name>
<dbReference type="AlphaFoldDB" id="A0A7D3W2G4"/>
<evidence type="ECO:0000313" key="3">
    <source>
        <dbReference type="Proteomes" id="UP000501240"/>
    </source>
</evidence>
<organism evidence="2 3">
    <name type="scientific">Actinomadura verrucosospora</name>
    <dbReference type="NCBI Taxonomy" id="46165"/>
    <lineage>
        <taxon>Bacteria</taxon>
        <taxon>Bacillati</taxon>
        <taxon>Actinomycetota</taxon>
        <taxon>Actinomycetes</taxon>
        <taxon>Streptosporangiales</taxon>
        <taxon>Thermomonosporaceae</taxon>
        <taxon>Actinomadura</taxon>
    </lineage>
</organism>
<dbReference type="SUPFAM" id="SSF54427">
    <property type="entry name" value="NTF2-like"/>
    <property type="match status" value="1"/>
</dbReference>